<dbReference type="Gene3D" id="3.40.1350.10">
    <property type="match status" value="1"/>
</dbReference>
<dbReference type="Proteomes" id="UP000185279">
    <property type="component" value="Segment"/>
</dbReference>
<reference evidence="1 2" key="1">
    <citation type="submission" date="2013-12" db="EMBL/GenBank/DDBJ databases">
        <title>Ecological redundancy of diverse viral populations within a natural community.</title>
        <authorList>
            <person name="Gregory A.C."/>
            <person name="LaButti K."/>
            <person name="Copeland A."/>
            <person name="Woyke T."/>
            <person name="Sullivan M.B."/>
        </authorList>
    </citation>
    <scope>NUCLEOTIDE SEQUENCE [LARGE SCALE GENOMIC DNA]</scope>
    <source>
        <strain evidence="1">Syn7803C43</strain>
    </source>
</reference>
<evidence type="ECO:0000313" key="2">
    <source>
        <dbReference type="Proteomes" id="UP000185279"/>
    </source>
</evidence>
<evidence type="ECO:0000313" key="1">
    <source>
        <dbReference type="EMBL" id="AIX14440.1"/>
    </source>
</evidence>
<protein>
    <submittedName>
        <fullName evidence="1">Putative N6A methyltransferase</fullName>
    </submittedName>
</protein>
<keyword evidence="1" id="KW-0808">Transferase</keyword>
<accession>A0A0E3EQ45</accession>
<dbReference type="EMBL" id="KJ019027">
    <property type="protein sequence ID" value="AIX14440.1"/>
    <property type="molecule type" value="Genomic_DNA"/>
</dbReference>
<name>A0A0E3EQ45_9CAUD</name>
<dbReference type="GO" id="GO:0032259">
    <property type="term" value="P:methylation"/>
    <property type="evidence" value="ECO:0007669"/>
    <property type="project" value="UniProtKB-KW"/>
</dbReference>
<dbReference type="GO" id="GO:0008168">
    <property type="term" value="F:methyltransferase activity"/>
    <property type="evidence" value="ECO:0007669"/>
    <property type="project" value="UniProtKB-KW"/>
</dbReference>
<dbReference type="GO" id="GO:0003676">
    <property type="term" value="F:nucleic acid binding"/>
    <property type="evidence" value="ECO:0007669"/>
    <property type="project" value="InterPro"/>
</dbReference>
<gene>
    <name evidence="1" type="ORF">Syn7803C43_45</name>
</gene>
<proteinExistence type="predicted"/>
<dbReference type="InterPro" id="IPR011856">
    <property type="entry name" value="tRNA_endonuc-like_dom_sf"/>
</dbReference>
<organism evidence="1 2">
    <name type="scientific">Synechococcus phage ACG-2014c</name>
    <dbReference type="NCBI Taxonomy" id="1079998"/>
    <lineage>
        <taxon>Viruses</taxon>
        <taxon>Duplodnaviria</taxon>
        <taxon>Heunggongvirae</taxon>
        <taxon>Uroviricota</taxon>
        <taxon>Caudoviricetes</taxon>
        <taxon>Pantevenvirales</taxon>
        <taxon>Kyanoviridae</taxon>
        <taxon>Namakavirus</taxon>
        <taxon>Namakavirus smbcm6</taxon>
    </lineage>
</organism>
<keyword evidence="1" id="KW-0489">Methyltransferase</keyword>
<sequence>MKNHRLKGIASEMLFAARWYELVEDESLSLISPTLDTGWDFMVASTGAKIQVKRHTKSKRYNPYNLDLRRKRNKGTGNYTGKEFDYIAIHDTESDEFIIADVKQLMRGDVMKQSVGIKSLQNLGMCQLVKLSTIACEAP</sequence>